<proteinExistence type="predicted"/>
<dbReference type="InterPro" id="IPR010781">
    <property type="entry name" value="DUF1376"/>
</dbReference>
<evidence type="ECO:0000313" key="2">
    <source>
        <dbReference type="EMBL" id="GLS45122.1"/>
    </source>
</evidence>
<organism evidence="2 3">
    <name type="scientific">Methylobacterium brachythecii</name>
    <dbReference type="NCBI Taxonomy" id="1176177"/>
    <lineage>
        <taxon>Bacteria</taxon>
        <taxon>Pseudomonadati</taxon>
        <taxon>Pseudomonadota</taxon>
        <taxon>Alphaproteobacteria</taxon>
        <taxon>Hyphomicrobiales</taxon>
        <taxon>Methylobacteriaceae</taxon>
        <taxon>Methylobacterium</taxon>
    </lineage>
</organism>
<accession>A0ABQ6DAD5</accession>
<gene>
    <name evidence="2" type="ORF">GCM10007884_31110</name>
</gene>
<evidence type="ECO:0000313" key="3">
    <source>
        <dbReference type="Proteomes" id="UP001156881"/>
    </source>
</evidence>
<dbReference type="Proteomes" id="UP001156881">
    <property type="component" value="Unassembled WGS sequence"/>
</dbReference>
<sequence length="326" mass="36491">MPGEFYKMDFEAWDEGTDELTLEQEAAYLRLCHQLYRRKAAIPSAATTLARIWRCHPNKARKLLADLVEAGKVIECDGHLTNTRVTRELDARETRRTQQADAGHIGGTQAQDNRRKSLKTNNADVAVAPTPVEANSSRERVRGRDRDQIQAAPLSDPRAASAFPPRAFDEFWAAYPHKVGKDAARKAFDIVRRSDRVSFAEILEGLARYKAAKPPTRDWCHPTTWLNQGRWADQPADPPQPPARASPRTSTADLWAGDAFDAHESRQRGPHDQRPFPDRPVGGPSSGDPRWNPASREADRSHDWVSPQQPGDDPRELPPLRLVGGV</sequence>
<feature type="region of interest" description="Disordered" evidence="1">
    <location>
        <begin position="228"/>
        <end position="326"/>
    </location>
</feature>
<dbReference type="RefSeq" id="WP_183507871.1">
    <property type="nucleotide sequence ID" value="NZ_JACIDN010000007.1"/>
</dbReference>
<keyword evidence="3" id="KW-1185">Reference proteome</keyword>
<reference evidence="3" key="1">
    <citation type="journal article" date="2019" name="Int. J. Syst. Evol. Microbiol.">
        <title>The Global Catalogue of Microorganisms (GCM) 10K type strain sequencing project: providing services to taxonomists for standard genome sequencing and annotation.</title>
        <authorList>
            <consortium name="The Broad Institute Genomics Platform"/>
            <consortium name="The Broad Institute Genome Sequencing Center for Infectious Disease"/>
            <person name="Wu L."/>
            <person name="Ma J."/>
        </authorList>
    </citation>
    <scope>NUCLEOTIDE SEQUENCE [LARGE SCALE GENOMIC DNA]</scope>
    <source>
        <strain evidence="3">NBRC 107710</strain>
    </source>
</reference>
<name>A0ABQ6DAD5_9HYPH</name>
<protein>
    <recommendedName>
        <fullName evidence="4">DUF1376 domain-containing protein</fullName>
    </recommendedName>
</protein>
<dbReference type="EMBL" id="BSPG01000018">
    <property type="protein sequence ID" value="GLS45122.1"/>
    <property type="molecule type" value="Genomic_DNA"/>
</dbReference>
<feature type="region of interest" description="Disordered" evidence="1">
    <location>
        <begin position="91"/>
        <end position="161"/>
    </location>
</feature>
<evidence type="ECO:0000256" key="1">
    <source>
        <dbReference type="SAM" id="MobiDB-lite"/>
    </source>
</evidence>
<dbReference type="Pfam" id="PF07120">
    <property type="entry name" value="DUF1376"/>
    <property type="match status" value="1"/>
</dbReference>
<feature type="compositionally biased region" description="Basic and acidic residues" evidence="1">
    <location>
        <begin position="136"/>
        <end position="148"/>
    </location>
</feature>
<feature type="compositionally biased region" description="Basic and acidic residues" evidence="1">
    <location>
        <begin position="260"/>
        <end position="277"/>
    </location>
</feature>
<comment type="caution">
    <text evidence="2">The sequence shown here is derived from an EMBL/GenBank/DDBJ whole genome shotgun (WGS) entry which is preliminary data.</text>
</comment>
<evidence type="ECO:0008006" key="4">
    <source>
        <dbReference type="Google" id="ProtNLM"/>
    </source>
</evidence>